<organism evidence="1 2">
    <name type="scientific">Nicotiana attenuata</name>
    <name type="common">Coyote tobacco</name>
    <dbReference type="NCBI Taxonomy" id="49451"/>
    <lineage>
        <taxon>Eukaryota</taxon>
        <taxon>Viridiplantae</taxon>
        <taxon>Streptophyta</taxon>
        <taxon>Embryophyta</taxon>
        <taxon>Tracheophyta</taxon>
        <taxon>Spermatophyta</taxon>
        <taxon>Magnoliopsida</taxon>
        <taxon>eudicotyledons</taxon>
        <taxon>Gunneridae</taxon>
        <taxon>Pentapetalae</taxon>
        <taxon>asterids</taxon>
        <taxon>lamiids</taxon>
        <taxon>Solanales</taxon>
        <taxon>Solanaceae</taxon>
        <taxon>Nicotianoideae</taxon>
        <taxon>Nicotianeae</taxon>
        <taxon>Nicotiana</taxon>
    </lineage>
</organism>
<dbReference type="Proteomes" id="UP000187609">
    <property type="component" value="Unassembled WGS sequence"/>
</dbReference>
<gene>
    <name evidence="1" type="ORF">A4A49_42572</name>
</gene>
<evidence type="ECO:0000313" key="1">
    <source>
        <dbReference type="EMBL" id="OIT18958.1"/>
    </source>
</evidence>
<protein>
    <submittedName>
        <fullName evidence="1">Uncharacterized protein</fullName>
    </submittedName>
</protein>
<reference evidence="1" key="1">
    <citation type="submission" date="2016-11" db="EMBL/GenBank/DDBJ databases">
        <title>The genome of Nicotiana attenuata.</title>
        <authorList>
            <person name="Xu S."/>
            <person name="Brockmoeller T."/>
            <person name="Gaquerel E."/>
            <person name="Navarro A."/>
            <person name="Kuhl H."/>
            <person name="Gase K."/>
            <person name="Ling Z."/>
            <person name="Zhou W."/>
            <person name="Kreitzer C."/>
            <person name="Stanke M."/>
            <person name="Tang H."/>
            <person name="Lyons E."/>
            <person name="Pandey P."/>
            <person name="Pandey S.P."/>
            <person name="Timmermann B."/>
            <person name="Baldwin I.T."/>
        </authorList>
    </citation>
    <scope>NUCLEOTIDE SEQUENCE [LARGE SCALE GENOMIC DNA]</scope>
    <source>
        <strain evidence="1">UT</strain>
    </source>
</reference>
<keyword evidence="2" id="KW-1185">Reference proteome</keyword>
<dbReference type="EMBL" id="MJEQ01013047">
    <property type="protein sequence ID" value="OIT18958.1"/>
    <property type="molecule type" value="Genomic_DNA"/>
</dbReference>
<accession>A0A1J6JNX5</accession>
<evidence type="ECO:0000313" key="2">
    <source>
        <dbReference type="Proteomes" id="UP000187609"/>
    </source>
</evidence>
<comment type="caution">
    <text evidence="1">The sequence shown here is derived from an EMBL/GenBank/DDBJ whole genome shotgun (WGS) entry which is preliminary data.</text>
</comment>
<sequence>MTTLGWKKERKYGVNYDIVEFDISLSCDVKDNGGLQLVKSACVLLDASSLLFNDSLVSDVSDVESYDSPPLWDDECDGSFDFTLTLLEESFELYEETSQEEFVDEFFDSVSIPLEERFNFYDEMSKCECGDDLVESKKENKVFDASTSIICFTYIIPSFERTISLDFTNASLRKVENVSFGVLNDHCEQKEPNVIDYFVKVHQEKVAKGKESVELTLRHIICQELFLLPISKNVQGKENTFKELQGKIVYPSTHDTLVDCGDTLSLKDSYDIVEFDISLSCDVKDNGGLQLVKSACVLLDASSLLFNDSLVSDVSDVESYDSPPLWDDECDGSFDFTLTLLEESFELYEETSQEEFVDEFFDSVSIPLEERFNFYDEMSKCECGDDLVESKKENKVFDASTSIICFTYIIPSFERTISLDFTNASLRKVENVSFGVLNDHCEQKEPNVIDYFVKVHQEKVAKGKESVELTLRHIICQELFLLPISKN</sequence>
<dbReference type="AlphaFoldDB" id="A0A1J6JNX5"/>
<dbReference type="Gramene" id="OIT18958">
    <property type="protein sequence ID" value="OIT18958"/>
    <property type="gene ID" value="A4A49_42572"/>
</dbReference>
<proteinExistence type="predicted"/>
<name>A0A1J6JNX5_NICAT</name>
<feature type="non-terminal residue" evidence="1">
    <location>
        <position position="487"/>
    </location>
</feature>